<organism evidence="2 3">
    <name type="scientific">Candidatus Aphodenecus pullistercoris</name>
    <dbReference type="NCBI Taxonomy" id="2840669"/>
    <lineage>
        <taxon>Bacteria</taxon>
        <taxon>Pseudomonadati</taxon>
        <taxon>Spirochaetota</taxon>
        <taxon>Spirochaetia</taxon>
        <taxon>Spirochaetales</taxon>
        <taxon>Candidatus Aphodenecus</taxon>
    </lineage>
</organism>
<dbReference type="Gene3D" id="3.40.50.150">
    <property type="entry name" value="Vaccinia Virus protein VP39"/>
    <property type="match status" value="1"/>
</dbReference>
<dbReference type="AlphaFoldDB" id="A0A9D9EBB7"/>
<keyword evidence="2" id="KW-0489">Methyltransferase</keyword>
<dbReference type="Pfam" id="PF08241">
    <property type="entry name" value="Methyltransf_11"/>
    <property type="match status" value="1"/>
</dbReference>
<evidence type="ECO:0000313" key="3">
    <source>
        <dbReference type="Proteomes" id="UP000823633"/>
    </source>
</evidence>
<reference evidence="2" key="1">
    <citation type="submission" date="2020-10" db="EMBL/GenBank/DDBJ databases">
        <authorList>
            <person name="Gilroy R."/>
        </authorList>
    </citation>
    <scope>NUCLEOTIDE SEQUENCE</scope>
    <source>
        <strain evidence="2">11167</strain>
    </source>
</reference>
<proteinExistence type="predicted"/>
<reference evidence="2" key="2">
    <citation type="journal article" date="2021" name="PeerJ">
        <title>Extensive microbial diversity within the chicken gut microbiome revealed by metagenomics and culture.</title>
        <authorList>
            <person name="Gilroy R."/>
            <person name="Ravi A."/>
            <person name="Getino M."/>
            <person name="Pursley I."/>
            <person name="Horton D.L."/>
            <person name="Alikhan N.F."/>
            <person name="Baker D."/>
            <person name="Gharbi K."/>
            <person name="Hall N."/>
            <person name="Watson M."/>
            <person name="Adriaenssens E.M."/>
            <person name="Foster-Nyarko E."/>
            <person name="Jarju S."/>
            <person name="Secka A."/>
            <person name="Antonio M."/>
            <person name="Oren A."/>
            <person name="Chaudhuri R.R."/>
            <person name="La Ragione R."/>
            <person name="Hildebrand F."/>
            <person name="Pallen M.J."/>
        </authorList>
    </citation>
    <scope>NUCLEOTIDE SEQUENCE</scope>
    <source>
        <strain evidence="2">11167</strain>
    </source>
</reference>
<keyword evidence="2" id="KW-0808">Transferase</keyword>
<name>A0A9D9EBB7_9SPIR</name>
<dbReference type="InterPro" id="IPR013216">
    <property type="entry name" value="Methyltransf_11"/>
</dbReference>
<dbReference type="Proteomes" id="UP000823633">
    <property type="component" value="Unassembled WGS sequence"/>
</dbReference>
<evidence type="ECO:0000313" key="2">
    <source>
        <dbReference type="EMBL" id="MBO8443543.1"/>
    </source>
</evidence>
<dbReference type="GO" id="GO:0008757">
    <property type="term" value="F:S-adenosylmethionine-dependent methyltransferase activity"/>
    <property type="evidence" value="ECO:0007669"/>
    <property type="project" value="InterPro"/>
</dbReference>
<dbReference type="EMBL" id="JADIMU010000046">
    <property type="protein sequence ID" value="MBO8443543.1"/>
    <property type="molecule type" value="Genomic_DNA"/>
</dbReference>
<gene>
    <name evidence="2" type="ORF">IAC42_07265</name>
</gene>
<dbReference type="InterPro" id="IPR029063">
    <property type="entry name" value="SAM-dependent_MTases_sf"/>
</dbReference>
<accession>A0A9D9EBB7</accession>
<dbReference type="GO" id="GO:0032259">
    <property type="term" value="P:methylation"/>
    <property type="evidence" value="ECO:0007669"/>
    <property type="project" value="UniProtKB-KW"/>
</dbReference>
<feature type="domain" description="Methyltransferase type 11" evidence="1">
    <location>
        <begin position="39"/>
        <end position="94"/>
    </location>
</feature>
<protein>
    <submittedName>
        <fullName evidence="2">Methyltransferase domain-containing protein</fullName>
    </submittedName>
</protein>
<sequence>MAWWTEKRIAFYERAQEASPFTSQLADLIEPCLTGSIAELGCGLGFMTDELRRRGHVVTGYDTDPLALAYARSHFPLSSFSGEDCYSLKDVADTSLAVFFGRPTVDDNLTRLMDTCTQRLVYIANEHADAAQCDWHISASTEAFLKDRGCRFTAKRCSLSFDQPLLDEVELAEWTQENYTRRGRTLTRPVSRRTQLWPIVVECGKAFTIFIIEKKRN</sequence>
<comment type="caution">
    <text evidence="2">The sequence shown here is derived from an EMBL/GenBank/DDBJ whole genome shotgun (WGS) entry which is preliminary data.</text>
</comment>
<evidence type="ECO:0000259" key="1">
    <source>
        <dbReference type="Pfam" id="PF08241"/>
    </source>
</evidence>
<dbReference type="SUPFAM" id="SSF53335">
    <property type="entry name" value="S-adenosyl-L-methionine-dependent methyltransferases"/>
    <property type="match status" value="1"/>
</dbReference>